<dbReference type="AlphaFoldDB" id="A0A139B0V5"/>
<feature type="chain" id="PRO_5007296552" description="F-box domain-containing protein" evidence="1">
    <location>
        <begin position="40"/>
        <end position="354"/>
    </location>
</feature>
<evidence type="ECO:0000256" key="1">
    <source>
        <dbReference type="SAM" id="SignalP"/>
    </source>
</evidence>
<feature type="non-terminal residue" evidence="2">
    <location>
        <position position="1"/>
    </location>
</feature>
<evidence type="ECO:0008006" key="4">
    <source>
        <dbReference type="Google" id="ProtNLM"/>
    </source>
</evidence>
<evidence type="ECO:0000313" key="3">
    <source>
        <dbReference type="Proteomes" id="UP000070544"/>
    </source>
</evidence>
<name>A0A139B0V5_GONPJ</name>
<evidence type="ECO:0000313" key="2">
    <source>
        <dbReference type="EMBL" id="KXS22580.1"/>
    </source>
</evidence>
<feature type="signal peptide" evidence="1">
    <location>
        <begin position="1"/>
        <end position="39"/>
    </location>
</feature>
<gene>
    <name evidence="2" type="ORF">M427DRAFT_141974</name>
</gene>
<proteinExistence type="predicted"/>
<keyword evidence="3" id="KW-1185">Reference proteome</keyword>
<organism evidence="2 3">
    <name type="scientific">Gonapodya prolifera (strain JEL478)</name>
    <name type="common">Monoblepharis prolifera</name>
    <dbReference type="NCBI Taxonomy" id="1344416"/>
    <lineage>
        <taxon>Eukaryota</taxon>
        <taxon>Fungi</taxon>
        <taxon>Fungi incertae sedis</taxon>
        <taxon>Chytridiomycota</taxon>
        <taxon>Chytridiomycota incertae sedis</taxon>
        <taxon>Monoblepharidomycetes</taxon>
        <taxon>Monoblepharidales</taxon>
        <taxon>Gonapodyaceae</taxon>
        <taxon>Gonapodya</taxon>
    </lineage>
</organism>
<sequence length="354" mass="38033">MTDTTPAARLQSLPPELLCRVLLWLPLSSLLLFASSSTAHRQFVLSEPSLISSLDFYASQFALRNVDPAGRCNIERVGDRTVSYLLNQLNRCGNPHAVKKMVLDVSRVTMRGVRLALEGLSELQELSVCHCHDVIMSERDLREICSTYMVDPAPATGAAPAPRSTRDAGPHMVLSMETPRDTPQWGAPAPLLKRSLRKLGIVGVNLMNLYTVHGHVTWMSPTSGAWGRLNVPPESLSTPTCAAEDCGRLLSYNGGTGDRCATCGVKAHACAYHTAFSAPRTCSYCIRLLPGCIVCDPGLSALTALGGALCRACESGMLCSKCGPPAILKGQDSEILCEACFRTGQRVARAMSVS</sequence>
<accession>A0A139B0V5</accession>
<protein>
    <recommendedName>
        <fullName evidence="4">F-box domain-containing protein</fullName>
    </recommendedName>
</protein>
<dbReference type="Proteomes" id="UP000070544">
    <property type="component" value="Unassembled WGS sequence"/>
</dbReference>
<reference evidence="2 3" key="1">
    <citation type="journal article" date="2015" name="Genome Biol. Evol.">
        <title>Phylogenomic analyses indicate that early fungi evolved digesting cell walls of algal ancestors of land plants.</title>
        <authorList>
            <person name="Chang Y."/>
            <person name="Wang S."/>
            <person name="Sekimoto S."/>
            <person name="Aerts A.L."/>
            <person name="Choi C."/>
            <person name="Clum A."/>
            <person name="LaButti K.M."/>
            <person name="Lindquist E.A."/>
            <person name="Yee Ngan C."/>
            <person name="Ohm R.A."/>
            <person name="Salamov A.A."/>
            <person name="Grigoriev I.V."/>
            <person name="Spatafora J.W."/>
            <person name="Berbee M.L."/>
        </authorList>
    </citation>
    <scope>NUCLEOTIDE SEQUENCE [LARGE SCALE GENOMIC DNA]</scope>
    <source>
        <strain evidence="2 3">JEL478</strain>
    </source>
</reference>
<keyword evidence="1" id="KW-0732">Signal</keyword>
<dbReference type="EMBL" id="KQ965731">
    <property type="protein sequence ID" value="KXS22580.1"/>
    <property type="molecule type" value="Genomic_DNA"/>
</dbReference>